<dbReference type="PROSITE" id="PS51729">
    <property type="entry name" value="GNAT_YJDJ"/>
    <property type="match status" value="1"/>
</dbReference>
<comment type="caution">
    <text evidence="2">The sequence shown here is derived from an EMBL/GenBank/DDBJ whole genome shotgun (WGS) entry which is preliminary data.</text>
</comment>
<dbReference type="CDD" id="cd04301">
    <property type="entry name" value="NAT_SF"/>
    <property type="match status" value="1"/>
</dbReference>
<dbReference type="InterPro" id="IPR045057">
    <property type="entry name" value="Gcn5-rel_NAT"/>
</dbReference>
<dbReference type="PANTHER" id="PTHR31435:SF9">
    <property type="entry name" value="PROTEIN NATD1"/>
    <property type="match status" value="1"/>
</dbReference>
<dbReference type="Proteomes" id="UP001157974">
    <property type="component" value="Unassembled WGS sequence"/>
</dbReference>
<reference evidence="2 3" key="1">
    <citation type="journal article" date="2023" name="Nat. Commun.">
        <title>Origin of minicircular mitochondrial genomes in red algae.</title>
        <authorList>
            <person name="Lee Y."/>
            <person name="Cho C.H."/>
            <person name="Lee Y.M."/>
            <person name="Park S.I."/>
            <person name="Yang J.H."/>
            <person name="West J.A."/>
            <person name="Bhattacharya D."/>
            <person name="Yoon H.S."/>
        </authorList>
    </citation>
    <scope>NUCLEOTIDE SEQUENCE [LARGE SCALE GENOMIC DNA]</scope>
    <source>
        <strain evidence="2 3">CCMP1338</strain>
        <tissue evidence="2">Whole cell</tissue>
    </source>
</reference>
<dbReference type="AlphaFoldDB" id="A0AAV8UIN0"/>
<evidence type="ECO:0000313" key="3">
    <source>
        <dbReference type="Proteomes" id="UP001157974"/>
    </source>
</evidence>
<sequence length="108" mass="12181">MLRSFGRLNFIKRTMSLKVDHDATSRKFVLSGVPDAYLEYNVLPDNNLDLLHTFVSPEHRGKGYAAIIVKGAFDYARENGLKVVPTCTYISTYLKKCPAESDLLRANL</sequence>
<dbReference type="Gene3D" id="3.40.630.30">
    <property type="match status" value="1"/>
</dbReference>
<dbReference type="InterPro" id="IPR031165">
    <property type="entry name" value="GNAT_YJDJ"/>
</dbReference>
<protein>
    <recommendedName>
        <fullName evidence="1">N-acetyltransferase domain-containing protein</fullName>
    </recommendedName>
</protein>
<dbReference type="EMBL" id="JAMWBK010000011">
    <property type="protein sequence ID" value="KAJ8901187.1"/>
    <property type="molecule type" value="Genomic_DNA"/>
</dbReference>
<dbReference type="SUPFAM" id="SSF55729">
    <property type="entry name" value="Acyl-CoA N-acyltransferases (Nat)"/>
    <property type="match status" value="1"/>
</dbReference>
<keyword evidence="3" id="KW-1185">Reference proteome</keyword>
<proteinExistence type="predicted"/>
<dbReference type="Pfam" id="PF14542">
    <property type="entry name" value="Acetyltransf_CG"/>
    <property type="match status" value="1"/>
</dbReference>
<accession>A0AAV8UIN0</accession>
<evidence type="ECO:0000259" key="1">
    <source>
        <dbReference type="PROSITE" id="PS51729"/>
    </source>
</evidence>
<dbReference type="PANTHER" id="PTHR31435">
    <property type="entry name" value="PROTEIN NATD1"/>
    <property type="match status" value="1"/>
</dbReference>
<gene>
    <name evidence="2" type="ORF">NDN08_007036</name>
</gene>
<dbReference type="InterPro" id="IPR016181">
    <property type="entry name" value="Acyl_CoA_acyltransferase"/>
</dbReference>
<evidence type="ECO:0000313" key="2">
    <source>
        <dbReference type="EMBL" id="KAJ8901187.1"/>
    </source>
</evidence>
<organism evidence="2 3">
    <name type="scientific">Rhodosorus marinus</name>
    <dbReference type="NCBI Taxonomy" id="101924"/>
    <lineage>
        <taxon>Eukaryota</taxon>
        <taxon>Rhodophyta</taxon>
        <taxon>Stylonematophyceae</taxon>
        <taxon>Stylonematales</taxon>
        <taxon>Stylonemataceae</taxon>
        <taxon>Rhodosorus</taxon>
    </lineage>
</organism>
<feature type="domain" description="N-acetyltransferase" evidence="1">
    <location>
        <begin position="18"/>
        <end position="105"/>
    </location>
</feature>
<name>A0AAV8UIN0_9RHOD</name>